<feature type="region of interest" description="Disordered" evidence="4">
    <location>
        <begin position="33"/>
        <end position="64"/>
    </location>
</feature>
<dbReference type="InterPro" id="IPR038718">
    <property type="entry name" value="SNF2-like_sf"/>
</dbReference>
<comment type="caution">
    <text evidence="7">The sequence shown here is derived from an EMBL/GenBank/DDBJ whole genome shotgun (WGS) entry which is preliminary data.</text>
</comment>
<sequence length="948" mass="104831">MASLPVARALFSLPSGTCFAMHDDLDGYDWRTGVKRPTDKSQTESWSLQPGLGAPPLKRSRPATPTVVISAEPQDHMLQVDNDGNDSQWQPEFLQASDGGSSNTPISSTIESPAAVAEVADRTFDTCFGMVKITCPNLRVAALGDVKQPFIHVSLSIEGHTVIVRNSDSQQYGGLLKHQTAAVLTEIFERYEATFQAFILVKQVKKGAVLDHDLCVVIYGTKEKGNGIGQALDRAELFLQHPHIVEPSVEYSNPHYLCRPGASMPKLDASTIFLGSAKDSKALAENDPLKRQVLGVFDSAQGPQVFSSASTSPRLCTPLKPHQSKALSMMIEKESGRLQEHEFGALWTQVVHRDGTLRYKNTVTGSTQIIQPRTCLGGLLADEMGLGKTLSMIALIASSLDSMSMGTEKELLPNSSLSRTTLVVAPLCLLQEWEQQIQRHTYPGTVSYYVYHGSNRKDMAQLAAYDIVLTTYDTLIADQTRRSESDVTSETLRSMEWARIVLDEAHVIRNRSSKRLQAVHALNARCRWCLTGTPIYNRIEDFGSLLAFLRVSPFDEASAFASRISAPLRTNMEQGLQTLRKLVQAISLRRTKSSVIAQLHLPPRHAVTQHVHLNPQERNNYDILKMSYGAILSNDCYDTQQARSMGCVFQTISRLRQFCDHGLDLLPRQVLEIFDGPASQAQLSDRILGMEERCGACKSNLDVSLENTMDMPSLECGHPLCNRCGLKKDEDEYLSTTICKLCFESRSPSSQPPGSPDLATMASGGVCEYVPSSKVIALLSNLQAERAQGLGGKPVKSVVFSFWTKMLDLIQKALVLYGFQFERIDGSRSDAQRRHSCHVFRTDDNCTVLLASIGSAGVGLNLTAASRVHLMEPQWSPMAEEQAFDRVHRMGQRQEVIATRYVVKDSIEEYVLQVQKIKSAVISESFPTEGGAKVDNVREQLKKYLDIS</sequence>
<feature type="domain" description="Helicase ATP-binding" evidence="5">
    <location>
        <begin position="369"/>
        <end position="552"/>
    </location>
</feature>
<evidence type="ECO:0000256" key="4">
    <source>
        <dbReference type="SAM" id="MobiDB-lite"/>
    </source>
</evidence>
<feature type="domain" description="Helicase C-terminal" evidence="6">
    <location>
        <begin position="774"/>
        <end position="945"/>
    </location>
</feature>
<dbReference type="Pfam" id="PF00176">
    <property type="entry name" value="SNF2-rel_dom"/>
    <property type="match status" value="1"/>
</dbReference>
<keyword evidence="3" id="KW-0067">ATP-binding</keyword>
<dbReference type="SMART" id="SM00490">
    <property type="entry name" value="HELICc"/>
    <property type="match status" value="1"/>
</dbReference>
<dbReference type="InterPro" id="IPR000330">
    <property type="entry name" value="SNF2_N"/>
</dbReference>
<dbReference type="PANTHER" id="PTHR45626:SF52">
    <property type="entry name" value="SINGLE-STRANDED DNA-DEPENDENT ATPASE (EUROFUNG)"/>
    <property type="match status" value="1"/>
</dbReference>
<name>A0A9P8W618_9HYPO</name>
<evidence type="ECO:0000313" key="8">
    <source>
        <dbReference type="Proteomes" id="UP000777438"/>
    </source>
</evidence>
<dbReference type="CDD" id="cd18793">
    <property type="entry name" value="SF2_C_SNF"/>
    <property type="match status" value="1"/>
</dbReference>
<evidence type="ECO:0000259" key="5">
    <source>
        <dbReference type="PROSITE" id="PS51192"/>
    </source>
</evidence>
<reference evidence="7 8" key="1">
    <citation type="journal article" date="2021" name="Nat. Commun.">
        <title>Genetic determinants of endophytism in the Arabidopsis root mycobiome.</title>
        <authorList>
            <person name="Mesny F."/>
            <person name="Miyauchi S."/>
            <person name="Thiergart T."/>
            <person name="Pickel B."/>
            <person name="Atanasova L."/>
            <person name="Karlsson M."/>
            <person name="Huettel B."/>
            <person name="Barry K.W."/>
            <person name="Haridas S."/>
            <person name="Chen C."/>
            <person name="Bauer D."/>
            <person name="Andreopoulos W."/>
            <person name="Pangilinan J."/>
            <person name="LaButti K."/>
            <person name="Riley R."/>
            <person name="Lipzen A."/>
            <person name="Clum A."/>
            <person name="Drula E."/>
            <person name="Henrissat B."/>
            <person name="Kohler A."/>
            <person name="Grigoriev I.V."/>
            <person name="Martin F.M."/>
            <person name="Hacquard S."/>
        </authorList>
    </citation>
    <scope>NUCLEOTIDE SEQUENCE [LARGE SCALE GENOMIC DNA]</scope>
    <source>
        <strain evidence="7 8">MPI-CAGE-CH-0241</strain>
    </source>
</reference>
<dbReference type="InterPro" id="IPR049730">
    <property type="entry name" value="SNF2/RAD54-like_C"/>
</dbReference>
<dbReference type="InterPro" id="IPR001650">
    <property type="entry name" value="Helicase_C-like"/>
</dbReference>
<gene>
    <name evidence="7" type="ORF">B0T10DRAFT_489708</name>
</gene>
<dbReference type="GO" id="GO:0008094">
    <property type="term" value="F:ATP-dependent activity, acting on DNA"/>
    <property type="evidence" value="ECO:0007669"/>
    <property type="project" value="TreeGrafter"/>
</dbReference>
<dbReference type="CDD" id="cd18008">
    <property type="entry name" value="DEXDc_SHPRH-like"/>
    <property type="match status" value="1"/>
</dbReference>
<dbReference type="Proteomes" id="UP000777438">
    <property type="component" value="Unassembled WGS sequence"/>
</dbReference>
<dbReference type="AlphaFoldDB" id="A0A9P8W618"/>
<keyword evidence="1" id="KW-0547">Nucleotide-binding</keyword>
<dbReference type="InterPro" id="IPR050628">
    <property type="entry name" value="SNF2_RAD54_helicase_TF"/>
</dbReference>
<dbReference type="GO" id="GO:0006281">
    <property type="term" value="P:DNA repair"/>
    <property type="evidence" value="ECO:0007669"/>
    <property type="project" value="TreeGrafter"/>
</dbReference>
<keyword evidence="2" id="KW-0378">Hydrolase</keyword>
<dbReference type="GO" id="GO:0016787">
    <property type="term" value="F:hydrolase activity"/>
    <property type="evidence" value="ECO:0007669"/>
    <property type="project" value="UniProtKB-KW"/>
</dbReference>
<accession>A0A9P8W618</accession>
<evidence type="ECO:0000256" key="2">
    <source>
        <dbReference type="ARBA" id="ARBA00022801"/>
    </source>
</evidence>
<evidence type="ECO:0000256" key="1">
    <source>
        <dbReference type="ARBA" id="ARBA00022741"/>
    </source>
</evidence>
<protein>
    <submittedName>
        <fullName evidence="7">SNF2 family N-terminal domain-containing protein</fullName>
    </submittedName>
</protein>
<dbReference type="InterPro" id="IPR027417">
    <property type="entry name" value="P-loop_NTPase"/>
</dbReference>
<proteinExistence type="predicted"/>
<dbReference type="EMBL" id="JAGPYM010000013">
    <property type="protein sequence ID" value="KAH6888170.1"/>
    <property type="molecule type" value="Genomic_DNA"/>
</dbReference>
<organism evidence="7 8">
    <name type="scientific">Thelonectria olida</name>
    <dbReference type="NCBI Taxonomy" id="1576542"/>
    <lineage>
        <taxon>Eukaryota</taxon>
        <taxon>Fungi</taxon>
        <taxon>Dikarya</taxon>
        <taxon>Ascomycota</taxon>
        <taxon>Pezizomycotina</taxon>
        <taxon>Sordariomycetes</taxon>
        <taxon>Hypocreomycetidae</taxon>
        <taxon>Hypocreales</taxon>
        <taxon>Nectriaceae</taxon>
        <taxon>Thelonectria</taxon>
    </lineage>
</organism>
<dbReference type="Pfam" id="PF00271">
    <property type="entry name" value="Helicase_C"/>
    <property type="match status" value="1"/>
</dbReference>
<dbReference type="Gene3D" id="3.40.50.300">
    <property type="entry name" value="P-loop containing nucleotide triphosphate hydrolases"/>
    <property type="match status" value="1"/>
</dbReference>
<dbReference type="PANTHER" id="PTHR45626">
    <property type="entry name" value="TRANSCRIPTION TERMINATION FACTOR 2-RELATED"/>
    <property type="match status" value="1"/>
</dbReference>
<dbReference type="SUPFAM" id="SSF52540">
    <property type="entry name" value="P-loop containing nucleoside triphosphate hydrolases"/>
    <property type="match status" value="2"/>
</dbReference>
<dbReference type="PROSITE" id="PS51194">
    <property type="entry name" value="HELICASE_CTER"/>
    <property type="match status" value="1"/>
</dbReference>
<dbReference type="GO" id="GO:0005524">
    <property type="term" value="F:ATP binding"/>
    <property type="evidence" value="ECO:0007669"/>
    <property type="project" value="UniProtKB-KW"/>
</dbReference>
<dbReference type="GO" id="GO:0005634">
    <property type="term" value="C:nucleus"/>
    <property type="evidence" value="ECO:0007669"/>
    <property type="project" value="TreeGrafter"/>
</dbReference>
<evidence type="ECO:0000256" key="3">
    <source>
        <dbReference type="ARBA" id="ARBA00022840"/>
    </source>
</evidence>
<dbReference type="InterPro" id="IPR014001">
    <property type="entry name" value="Helicase_ATP-bd"/>
</dbReference>
<evidence type="ECO:0000259" key="6">
    <source>
        <dbReference type="PROSITE" id="PS51194"/>
    </source>
</evidence>
<keyword evidence="8" id="KW-1185">Reference proteome</keyword>
<dbReference type="PROSITE" id="PS51192">
    <property type="entry name" value="HELICASE_ATP_BIND_1"/>
    <property type="match status" value="1"/>
</dbReference>
<evidence type="ECO:0000313" key="7">
    <source>
        <dbReference type="EMBL" id="KAH6888170.1"/>
    </source>
</evidence>
<dbReference type="Gene3D" id="3.40.50.10810">
    <property type="entry name" value="Tandem AAA-ATPase domain"/>
    <property type="match status" value="1"/>
</dbReference>
<dbReference type="SMART" id="SM00487">
    <property type="entry name" value="DEXDc"/>
    <property type="match status" value="1"/>
</dbReference>
<dbReference type="OrthoDB" id="448448at2759"/>